<evidence type="ECO:0000313" key="2">
    <source>
        <dbReference type="EMBL" id="SFI04891.1"/>
    </source>
</evidence>
<dbReference type="PRINTS" id="PR00368">
    <property type="entry name" value="FADPNR"/>
</dbReference>
<evidence type="ECO:0000256" key="1">
    <source>
        <dbReference type="ARBA" id="ARBA00023002"/>
    </source>
</evidence>
<dbReference type="GO" id="GO:0050660">
    <property type="term" value="F:flavin adenine dinucleotide binding"/>
    <property type="evidence" value="ECO:0007669"/>
    <property type="project" value="TreeGrafter"/>
</dbReference>
<gene>
    <name evidence="2" type="ORF">SAMN04487959_115113</name>
</gene>
<proteinExistence type="predicted"/>
<dbReference type="Gene3D" id="3.50.50.60">
    <property type="entry name" value="FAD/NAD(P)-binding domain"/>
    <property type="match status" value="2"/>
</dbReference>
<dbReference type="InterPro" id="IPR036188">
    <property type="entry name" value="FAD/NAD-bd_sf"/>
</dbReference>
<dbReference type="Pfam" id="PF13738">
    <property type="entry name" value="Pyr_redox_3"/>
    <property type="match status" value="1"/>
</dbReference>
<keyword evidence="3" id="KW-1185">Reference proteome</keyword>
<accession>A0A1I3F288</accession>
<reference evidence="2 3" key="1">
    <citation type="submission" date="2016-10" db="EMBL/GenBank/DDBJ databases">
        <authorList>
            <person name="de Groot N.N."/>
        </authorList>
    </citation>
    <scope>NUCLEOTIDE SEQUENCE [LARGE SCALE GENOMIC DNA]</scope>
    <source>
        <strain evidence="2 3">CGMCC 1.6848</strain>
    </source>
</reference>
<name>A0A1I3F288_9GAMM</name>
<protein>
    <submittedName>
        <fullName evidence="2">Putative flavoprotein involved in K+ transport</fullName>
    </submittedName>
</protein>
<keyword evidence="1" id="KW-0560">Oxidoreductase</keyword>
<dbReference type="SUPFAM" id="SSF51905">
    <property type="entry name" value="FAD/NAD(P)-binding domain"/>
    <property type="match status" value="1"/>
</dbReference>
<evidence type="ECO:0000313" key="3">
    <source>
        <dbReference type="Proteomes" id="UP000199040"/>
    </source>
</evidence>
<organism evidence="2 3">
    <name type="scientific">Modicisalibacter xianhensis</name>
    <dbReference type="NCBI Taxonomy" id="442341"/>
    <lineage>
        <taxon>Bacteria</taxon>
        <taxon>Pseudomonadati</taxon>
        <taxon>Pseudomonadota</taxon>
        <taxon>Gammaproteobacteria</taxon>
        <taxon>Oceanospirillales</taxon>
        <taxon>Halomonadaceae</taxon>
        <taxon>Modicisalibacter</taxon>
    </lineage>
</organism>
<sequence length="444" mass="48921">MSNASRRAAASCRAATVVVIGAGQAGLAMSHYLQARSIDHVVLERGEIAHSWRNERWDSLRLLTPNWQCRLPGVRYAGPDPEGFMTMPEVADFICRYAERLTAPMLTGTTVTSVHPVEGGYHVMTDGGAWRCRAVVIASGACSRPLIPALARDLPATVATLSAREYRRPSQLPEGGVLVVGASATGLQLADEIQRSGRPVTLAVGEHVRMPRRYRGRDIHRWLDTLGILDQRHDEVDDIVRARQVPSPQLIGSPEHRTLDLNTLTDRGVALVGRLVGRRDRTLQFSGSLANHCASADLKLGRLLETIDDWCRRHGLDESCPAPERLAPTRVPRSPKLSLDLGRGEIRTIVWATGFKPDHAWLHVPVFDPRGRLRHDGGIVDAPGLYVMGLPFMRRRKSSFIHGVDDDARELSAHLADYLANRKGRPGMSRSGIARLHSRGSLCL</sequence>
<dbReference type="InterPro" id="IPR050982">
    <property type="entry name" value="Auxin_biosynth/cation_transpt"/>
</dbReference>
<dbReference type="EMBL" id="FOPY01000015">
    <property type="protein sequence ID" value="SFI04891.1"/>
    <property type="molecule type" value="Genomic_DNA"/>
</dbReference>
<dbReference type="PRINTS" id="PR00411">
    <property type="entry name" value="PNDRDTASEI"/>
</dbReference>
<dbReference type="STRING" id="442341.SAMN04487959_115113"/>
<dbReference type="PANTHER" id="PTHR43539">
    <property type="entry name" value="FLAVIN-BINDING MONOOXYGENASE-LIKE PROTEIN (AFU_ORTHOLOGUE AFUA_4G09220)"/>
    <property type="match status" value="1"/>
</dbReference>
<dbReference type="AlphaFoldDB" id="A0A1I3F288"/>
<dbReference type="PANTHER" id="PTHR43539:SF78">
    <property type="entry name" value="FLAVIN-CONTAINING MONOOXYGENASE"/>
    <property type="match status" value="1"/>
</dbReference>
<dbReference type="RefSeq" id="WP_092849223.1">
    <property type="nucleotide sequence ID" value="NZ_FOPY01000015.1"/>
</dbReference>
<dbReference type="Proteomes" id="UP000199040">
    <property type="component" value="Unassembled WGS sequence"/>
</dbReference>
<dbReference type="GO" id="GO:0004497">
    <property type="term" value="F:monooxygenase activity"/>
    <property type="evidence" value="ECO:0007669"/>
    <property type="project" value="TreeGrafter"/>
</dbReference>